<dbReference type="EMBL" id="JAVHNQ010000001">
    <property type="protein sequence ID" value="KAK6359465.1"/>
    <property type="molecule type" value="Genomic_DNA"/>
</dbReference>
<keyword evidence="6" id="KW-0508">mRNA splicing</keyword>
<evidence type="ECO:0000256" key="1">
    <source>
        <dbReference type="ARBA" id="ARBA00004123"/>
    </source>
</evidence>
<organism evidence="12 13">
    <name type="scientific">Orbilia brochopaga</name>
    <dbReference type="NCBI Taxonomy" id="3140254"/>
    <lineage>
        <taxon>Eukaryota</taxon>
        <taxon>Fungi</taxon>
        <taxon>Dikarya</taxon>
        <taxon>Ascomycota</taxon>
        <taxon>Pezizomycotina</taxon>
        <taxon>Orbiliomycetes</taxon>
        <taxon>Orbiliales</taxon>
        <taxon>Orbiliaceae</taxon>
        <taxon>Orbilia</taxon>
    </lineage>
</organism>
<dbReference type="Pfam" id="PF13019">
    <property type="entry name" value="Sde2_N_Ubi_yeast"/>
    <property type="match status" value="1"/>
</dbReference>
<evidence type="ECO:0000256" key="4">
    <source>
        <dbReference type="ARBA" id="ARBA00022490"/>
    </source>
</evidence>
<evidence type="ECO:0008006" key="14">
    <source>
        <dbReference type="Google" id="ProtNLM"/>
    </source>
</evidence>
<evidence type="ECO:0000259" key="11">
    <source>
        <dbReference type="Pfam" id="PF22782"/>
    </source>
</evidence>
<evidence type="ECO:0000256" key="5">
    <source>
        <dbReference type="ARBA" id="ARBA00022664"/>
    </source>
</evidence>
<feature type="domain" description="SDE2-like" evidence="11">
    <location>
        <begin position="125"/>
        <end position="236"/>
    </location>
</feature>
<dbReference type="InterPro" id="IPR051421">
    <property type="entry name" value="RNA_Proc_DNA_Dmg_Regulator"/>
</dbReference>
<dbReference type="GO" id="GO:0005634">
    <property type="term" value="C:nucleus"/>
    <property type="evidence" value="ECO:0007669"/>
    <property type="project" value="UniProtKB-SubCell"/>
</dbReference>
<evidence type="ECO:0000313" key="13">
    <source>
        <dbReference type="Proteomes" id="UP001375240"/>
    </source>
</evidence>
<keyword evidence="5" id="KW-0507">mRNA processing</keyword>
<dbReference type="PANTHER" id="PTHR12786">
    <property type="entry name" value="SPLICING FACTOR SF3A-RELATED"/>
    <property type="match status" value="1"/>
</dbReference>
<comment type="caution">
    <text evidence="12">The sequence shown here is derived from an EMBL/GenBank/DDBJ whole genome shotgun (WGS) entry which is preliminary data.</text>
</comment>
<accession>A0AAV9VBY0</accession>
<feature type="domain" description="Sde2 ubiquitin" evidence="10">
    <location>
        <begin position="42"/>
        <end position="123"/>
    </location>
</feature>
<reference evidence="12 13" key="1">
    <citation type="submission" date="2019-10" db="EMBL/GenBank/DDBJ databases">
        <authorList>
            <person name="Palmer J.M."/>
        </authorList>
    </citation>
    <scope>NUCLEOTIDE SEQUENCE [LARGE SCALE GENOMIC DNA]</scope>
    <source>
        <strain evidence="12 13">TWF696</strain>
    </source>
</reference>
<gene>
    <name evidence="12" type="ORF">TWF696_000621</name>
</gene>
<dbReference type="Proteomes" id="UP001375240">
    <property type="component" value="Unassembled WGS sequence"/>
</dbReference>
<dbReference type="AlphaFoldDB" id="A0AAV9VBY0"/>
<evidence type="ECO:0000256" key="6">
    <source>
        <dbReference type="ARBA" id="ARBA00023187"/>
    </source>
</evidence>
<evidence type="ECO:0000256" key="2">
    <source>
        <dbReference type="ARBA" id="ARBA00004496"/>
    </source>
</evidence>
<evidence type="ECO:0000259" key="10">
    <source>
        <dbReference type="Pfam" id="PF13019"/>
    </source>
</evidence>
<feature type="compositionally biased region" description="Acidic residues" evidence="9">
    <location>
        <begin position="307"/>
        <end position="324"/>
    </location>
</feature>
<feature type="region of interest" description="Disordered" evidence="9">
    <location>
        <begin position="204"/>
        <end position="336"/>
    </location>
</feature>
<dbReference type="GO" id="GO:0008380">
    <property type="term" value="P:RNA splicing"/>
    <property type="evidence" value="ECO:0007669"/>
    <property type="project" value="UniProtKB-KW"/>
</dbReference>
<dbReference type="PANTHER" id="PTHR12786:SF1">
    <property type="entry name" value="SPLICING REGULATOR SDE2"/>
    <property type="match status" value="1"/>
</dbReference>
<comment type="similarity">
    <text evidence="3">Belongs to the SDE2 family.</text>
</comment>
<keyword evidence="8" id="KW-0131">Cell cycle</keyword>
<proteinExistence type="inferred from homology"/>
<evidence type="ECO:0000256" key="8">
    <source>
        <dbReference type="ARBA" id="ARBA00023306"/>
    </source>
</evidence>
<protein>
    <recommendedName>
        <fullName evidence="14">Sde2 N-terminal ubiquitin domain-containing protein</fullName>
    </recommendedName>
</protein>
<evidence type="ECO:0000256" key="7">
    <source>
        <dbReference type="ARBA" id="ARBA00023242"/>
    </source>
</evidence>
<dbReference type="Pfam" id="PF22782">
    <property type="entry name" value="SDE2"/>
    <property type="match status" value="1"/>
</dbReference>
<dbReference type="InterPro" id="IPR024974">
    <property type="entry name" value="Sde2_N"/>
</dbReference>
<dbReference type="GO" id="GO:0006397">
    <property type="term" value="P:mRNA processing"/>
    <property type="evidence" value="ECO:0007669"/>
    <property type="project" value="UniProtKB-KW"/>
</dbReference>
<feature type="compositionally biased region" description="Basic and acidic residues" evidence="9">
    <location>
        <begin position="214"/>
        <end position="236"/>
    </location>
</feature>
<comment type="subcellular location">
    <subcellularLocation>
        <location evidence="2">Cytoplasm</location>
    </subcellularLocation>
    <subcellularLocation>
        <location evidence="1">Nucleus</location>
    </subcellularLocation>
</comment>
<keyword evidence="13" id="KW-1185">Reference proteome</keyword>
<evidence type="ECO:0000256" key="9">
    <source>
        <dbReference type="SAM" id="MobiDB-lite"/>
    </source>
</evidence>
<evidence type="ECO:0000256" key="3">
    <source>
        <dbReference type="ARBA" id="ARBA00008726"/>
    </source>
</evidence>
<dbReference type="InterPro" id="IPR053822">
    <property type="entry name" value="SDE2-like_dom"/>
</dbReference>
<feature type="compositionally biased region" description="Acidic residues" evidence="9">
    <location>
        <begin position="260"/>
        <end position="273"/>
    </location>
</feature>
<name>A0AAV9VBY0_9PEZI</name>
<sequence>MSSPHLNPIVNADTFHHHRRCQSRVVPSAVTTTGPFTMATANFLIQTFDGFGLPSTLSIPLPSTASISDLFSTVDAYLPPVDAPLSLSTTSGKRLSPYSTSPLSTLLGASKYDFVTLHLSVPLPGGKGGFGSQLRAAGGRMSSRKRKGQENSDSCRNLDGRRLRTVKEAKALAQYLETKPDMDKKEREKRRERWEKVVEAADEKIRGGGSKANARFDDTKWLEEKEEGRERAREAVIRAMKAGSASGSGAASPGKSSTSEDLEDNNEEEEDNNAGEGTSSKSSEDEAAETEAAKPKPKVQPRKFIGFDEDDEFMSSSDEEEEEEAPGKGKGKATAA</sequence>
<keyword evidence="4" id="KW-0963">Cytoplasm</keyword>
<dbReference type="GO" id="GO:0005737">
    <property type="term" value="C:cytoplasm"/>
    <property type="evidence" value="ECO:0007669"/>
    <property type="project" value="UniProtKB-SubCell"/>
</dbReference>
<evidence type="ECO:0000313" key="12">
    <source>
        <dbReference type="EMBL" id="KAK6359465.1"/>
    </source>
</evidence>
<keyword evidence="7" id="KW-0539">Nucleus</keyword>
<feature type="compositionally biased region" description="Low complexity" evidence="9">
    <location>
        <begin position="237"/>
        <end position="259"/>
    </location>
</feature>
<feature type="region of interest" description="Disordered" evidence="9">
    <location>
        <begin position="133"/>
        <end position="158"/>
    </location>
</feature>